<feature type="transmembrane region" description="Helical" evidence="7">
    <location>
        <begin position="398"/>
        <end position="417"/>
    </location>
</feature>
<keyword evidence="3 7" id="KW-0812">Transmembrane</keyword>
<dbReference type="InterPro" id="IPR010291">
    <property type="entry name" value="Ion_channel_UNC-93"/>
</dbReference>
<dbReference type="GO" id="GO:0055120">
    <property type="term" value="C:striated muscle dense body"/>
    <property type="evidence" value="ECO:0007669"/>
    <property type="project" value="TreeGrafter"/>
</dbReference>
<comment type="subcellular location">
    <subcellularLocation>
        <location evidence="1">Membrane</location>
        <topology evidence="1">Multi-pass membrane protein</topology>
    </subcellularLocation>
</comment>
<feature type="transmembrane region" description="Helical" evidence="7">
    <location>
        <begin position="251"/>
        <end position="269"/>
    </location>
</feature>
<sequence length="637" mass="71334">MSLSPWDLSGVSFDFSLYRPRRPSYLFATQENKGRRNDSYRHAAKHENNDAIDKSFDFIEGMVRKKRKDSYRRATRKSDELEMDTIKEHEESDNKSTIDLNSIDDAFDDEPPVKFETPVRSVTPDGKIVESIVVPPYPRVDGHQGTSPHGTRRSGPVAQQSVETIEDETIISDDTTTSVPFLNTIKYRKNLIILCVSFLCVFTAFRSIQNLQSSLNPQGRLGVVSMTFVHLTMVLTCLYAPIVINRITAKWAIVLGLIFYLLWITANIYPHYYTLIPTSIGVGLGQSLAWNSQVIYIQKLAIGYAKVSKDVPMHKIYRFNGVFLACFQTTHIWGNLISSVMLGGLHEKTSSPGRNSSVPDNGFLLSCGVYDKCDGSIPSVWNITHTAMTPASITVMKLMGVFLALALLGFLLALLCLDKIGAKIEIERKPIELVCANVRQMCTHKTFRLIIPLLIFNGFEQGFLYADYNKSYITCSLGIEYIGYCMIMLGLANIASSILIGFVAKHIPREVIIGLGGILHIGLMVFLLIWVPDKGVTPVVFLMSAFWGMCDAVWQTQCNSLVHVACPDDHEVAFSNFRMLQGLGASIAFFLSAVMCVAVKLYIIITLLVVAILFYVVAEYRIRKSENDHFETEESLE</sequence>
<gene>
    <name evidence="8" type="ORF">OFUS_LOCUS7656</name>
</gene>
<dbReference type="GO" id="GO:0015459">
    <property type="term" value="F:potassium channel regulator activity"/>
    <property type="evidence" value="ECO:0007669"/>
    <property type="project" value="TreeGrafter"/>
</dbReference>
<feature type="transmembrane region" description="Helical" evidence="7">
    <location>
        <begin position="449"/>
        <end position="466"/>
    </location>
</feature>
<evidence type="ECO:0000256" key="6">
    <source>
        <dbReference type="SAM" id="MobiDB-lite"/>
    </source>
</evidence>
<dbReference type="AlphaFoldDB" id="A0A8S4NI56"/>
<keyword evidence="4 7" id="KW-1133">Transmembrane helix</keyword>
<accession>A0A8S4NI56</accession>
<protein>
    <recommendedName>
        <fullName evidence="10">UNC93-like protein</fullName>
    </recommendedName>
</protein>
<dbReference type="EMBL" id="CAIIXF020000004">
    <property type="protein sequence ID" value="CAH1781034.1"/>
    <property type="molecule type" value="Genomic_DNA"/>
</dbReference>
<organism evidence="8 9">
    <name type="scientific">Owenia fusiformis</name>
    <name type="common">Polychaete worm</name>
    <dbReference type="NCBI Taxonomy" id="6347"/>
    <lineage>
        <taxon>Eukaryota</taxon>
        <taxon>Metazoa</taxon>
        <taxon>Spiralia</taxon>
        <taxon>Lophotrochozoa</taxon>
        <taxon>Annelida</taxon>
        <taxon>Polychaeta</taxon>
        <taxon>Sedentaria</taxon>
        <taxon>Canalipalpata</taxon>
        <taxon>Sabellida</taxon>
        <taxon>Oweniida</taxon>
        <taxon>Oweniidae</taxon>
        <taxon>Owenia</taxon>
    </lineage>
</organism>
<evidence type="ECO:0000256" key="4">
    <source>
        <dbReference type="ARBA" id="ARBA00022989"/>
    </source>
</evidence>
<keyword evidence="9" id="KW-1185">Reference proteome</keyword>
<keyword evidence="5 7" id="KW-0472">Membrane</keyword>
<evidence type="ECO:0000256" key="5">
    <source>
        <dbReference type="ARBA" id="ARBA00023136"/>
    </source>
</evidence>
<evidence type="ECO:0000256" key="7">
    <source>
        <dbReference type="SAM" id="Phobius"/>
    </source>
</evidence>
<evidence type="ECO:0000256" key="1">
    <source>
        <dbReference type="ARBA" id="ARBA00004141"/>
    </source>
</evidence>
<dbReference type="Pfam" id="PF05978">
    <property type="entry name" value="UNC-93"/>
    <property type="match status" value="1"/>
</dbReference>
<dbReference type="Gene3D" id="1.20.1250.20">
    <property type="entry name" value="MFS general substrate transporter like domains"/>
    <property type="match status" value="2"/>
</dbReference>
<name>A0A8S4NI56_OWEFU</name>
<feature type="transmembrane region" description="Helical" evidence="7">
    <location>
        <begin position="221"/>
        <end position="244"/>
    </location>
</feature>
<dbReference type="InterPro" id="IPR036259">
    <property type="entry name" value="MFS_trans_sf"/>
</dbReference>
<dbReference type="PANTHER" id="PTHR19444:SF11">
    <property type="entry name" value="UNC93-LIKE PROTEIN"/>
    <property type="match status" value="1"/>
</dbReference>
<feature type="transmembrane region" description="Helical" evidence="7">
    <location>
        <begin position="587"/>
        <end position="617"/>
    </location>
</feature>
<dbReference type="InterPro" id="IPR051951">
    <property type="entry name" value="UNC-93_regulatory"/>
</dbReference>
<feature type="region of interest" description="Disordered" evidence="6">
    <location>
        <begin position="136"/>
        <end position="159"/>
    </location>
</feature>
<reference evidence="8" key="1">
    <citation type="submission" date="2022-03" db="EMBL/GenBank/DDBJ databases">
        <authorList>
            <person name="Martin C."/>
        </authorList>
    </citation>
    <scope>NUCLEOTIDE SEQUENCE</scope>
</reference>
<dbReference type="SUPFAM" id="SSF103473">
    <property type="entry name" value="MFS general substrate transporter"/>
    <property type="match status" value="2"/>
</dbReference>
<comment type="caution">
    <text evidence="8">The sequence shown here is derived from an EMBL/GenBank/DDBJ whole genome shotgun (WGS) entry which is preliminary data.</text>
</comment>
<comment type="similarity">
    <text evidence="2">Belongs to the unc-93 family.</text>
</comment>
<evidence type="ECO:0000256" key="3">
    <source>
        <dbReference type="ARBA" id="ARBA00022692"/>
    </source>
</evidence>
<dbReference type="GO" id="GO:0005886">
    <property type="term" value="C:plasma membrane"/>
    <property type="evidence" value="ECO:0007669"/>
    <property type="project" value="TreeGrafter"/>
</dbReference>
<proteinExistence type="inferred from homology"/>
<evidence type="ECO:0000256" key="2">
    <source>
        <dbReference type="ARBA" id="ARBA00009172"/>
    </source>
</evidence>
<evidence type="ECO:0008006" key="10">
    <source>
        <dbReference type="Google" id="ProtNLM"/>
    </source>
</evidence>
<evidence type="ECO:0000313" key="9">
    <source>
        <dbReference type="Proteomes" id="UP000749559"/>
    </source>
</evidence>
<dbReference type="PANTHER" id="PTHR19444">
    <property type="entry name" value="UNC-93 RELATED"/>
    <property type="match status" value="1"/>
</dbReference>
<dbReference type="OrthoDB" id="6281224at2759"/>
<feature type="transmembrane region" description="Helical" evidence="7">
    <location>
        <begin position="511"/>
        <end position="531"/>
    </location>
</feature>
<dbReference type="GO" id="GO:0006937">
    <property type="term" value="P:regulation of muscle contraction"/>
    <property type="evidence" value="ECO:0007669"/>
    <property type="project" value="TreeGrafter"/>
</dbReference>
<dbReference type="GO" id="GO:0043266">
    <property type="term" value="P:regulation of potassium ion transport"/>
    <property type="evidence" value="ECO:0007669"/>
    <property type="project" value="TreeGrafter"/>
</dbReference>
<evidence type="ECO:0000313" key="8">
    <source>
        <dbReference type="EMBL" id="CAH1781034.1"/>
    </source>
</evidence>
<feature type="transmembrane region" description="Helical" evidence="7">
    <location>
        <begin position="481"/>
        <end position="504"/>
    </location>
</feature>
<feature type="transmembrane region" description="Helical" evidence="7">
    <location>
        <begin position="191"/>
        <end position="209"/>
    </location>
</feature>
<dbReference type="Proteomes" id="UP000749559">
    <property type="component" value="Unassembled WGS sequence"/>
</dbReference>